<name>A0AAD0IC38_PSESX</name>
<dbReference type="Pfam" id="PF18928">
    <property type="entry name" value="DUF5677"/>
    <property type="match status" value="1"/>
</dbReference>
<dbReference type="Proteomes" id="UP000240475">
    <property type="component" value="Chromosome"/>
</dbReference>
<evidence type="ECO:0000313" key="2">
    <source>
        <dbReference type="Proteomes" id="UP000240475"/>
    </source>
</evidence>
<sequence>MSKKLKNHVVESNQVELKSNLDKIIKKCRFINRWIEKNIHRTEKTVVLYNLLRSTADYLELAKSSLSFHISALALSTRSIYEINVRVRSIIEVQEDLKKWQSEAVTDKVQVLEGILLLASGSENLNEQYILKQEIERLKGLATKYELPLVKQPIGTGSLAKTVGLEDEHNALFKLYSKLVHPSSYLVNDYNGASSNENQKTLQIHAQLYAHDSISRICEELGVPFEVSKPYGHG</sequence>
<protein>
    <submittedName>
        <fullName evidence="1">Uncharacterized protein</fullName>
    </submittedName>
</protein>
<dbReference type="AlphaFoldDB" id="A0AAD0IC38"/>
<accession>A0AAD0IC38</accession>
<evidence type="ECO:0000313" key="1">
    <source>
        <dbReference type="EMBL" id="AVX26204.1"/>
    </source>
</evidence>
<gene>
    <name evidence="1" type="ORF">DA456_23980</name>
</gene>
<organism evidence="1 2">
    <name type="scientific">Pseudomonas syringae pv. atrofaciens</name>
    <dbReference type="NCBI Taxonomy" id="192087"/>
    <lineage>
        <taxon>Bacteria</taxon>
        <taxon>Pseudomonadati</taxon>
        <taxon>Pseudomonadota</taxon>
        <taxon>Gammaproteobacteria</taxon>
        <taxon>Pseudomonadales</taxon>
        <taxon>Pseudomonadaceae</taxon>
        <taxon>Pseudomonas</taxon>
        <taxon>Pseudomonas syringae</taxon>
    </lineage>
</organism>
<dbReference type="EMBL" id="CP028490">
    <property type="protein sequence ID" value="AVX26204.1"/>
    <property type="molecule type" value="Genomic_DNA"/>
</dbReference>
<dbReference type="InterPro" id="IPR043733">
    <property type="entry name" value="DUF5677"/>
</dbReference>
<reference evidence="1 2" key="1">
    <citation type="submission" date="2018-04" db="EMBL/GenBank/DDBJ databases">
        <authorList>
            <person name="Cha J.-S."/>
        </authorList>
    </citation>
    <scope>NUCLEOTIDE SEQUENCE [LARGE SCALE GENOMIC DNA]</scope>
    <source>
        <strain evidence="1 2">LMG5095</strain>
    </source>
</reference>
<dbReference type="RefSeq" id="WP_029571554.1">
    <property type="nucleotide sequence ID" value="NZ_CP028490.1"/>
</dbReference>
<proteinExistence type="predicted"/>